<dbReference type="InterPro" id="IPR056866">
    <property type="entry name" value="Znf_WRKY19"/>
</dbReference>
<reference evidence="2" key="1">
    <citation type="submission" date="2021-12" db="EMBL/GenBank/DDBJ databases">
        <title>Prjna785345.</title>
        <authorList>
            <person name="Rujirawat T."/>
            <person name="Krajaejun T."/>
        </authorList>
    </citation>
    <scope>NUCLEOTIDE SEQUENCE</scope>
    <source>
        <strain evidence="2">Pi057C3</strain>
    </source>
</reference>
<accession>A0AAD5LMB4</accession>
<name>A0AAD5LMB4_PYTIN</name>
<evidence type="ECO:0000313" key="3">
    <source>
        <dbReference type="Proteomes" id="UP001209570"/>
    </source>
</evidence>
<dbReference type="PANTHER" id="PTHR31827:SF1">
    <property type="entry name" value="EMB|CAB89363.1"/>
    <property type="match status" value="1"/>
</dbReference>
<comment type="caution">
    <text evidence="2">The sequence shown here is derived from an EMBL/GenBank/DDBJ whole genome shotgun (WGS) entry which is preliminary data.</text>
</comment>
<sequence>MNWPEGPYQVAGFHSCQHSEGSAEASAFATQRTCERKFSEELEDTNVVMIPRLVSLQSTRQLPYASERMIMSPPGFLLPSLSSEGSCLSVHDGGSVAGSGGNSFVDTSMDAAINSNPYAMQPVLDMQQFDDSASVDLQQLFPPAPMQPLAHAGYNSTQADSSSSGNAIFQHDGNTNTAMVMNEVSNLFSNQASLMTPPTSILTPRTSIVSPMNTFATTRTPMLPPTLQDDVLGGMEARLKVSPDRRKLCCVEGCKSQARAFNRCKRHGGSKRCSHPGCTKSVQSRGLCIRHGGGSRCQEDGCTRAAQSHGKCKMHGGGRPCVVPGCEKKAHLKRLCRKHGGGAKCSLDGCDKWAQRLAEHRSRFRKVRRRWNIASVNKQKAYMARFQIQGIPLVKHLESYGNWR</sequence>
<evidence type="ECO:0000259" key="1">
    <source>
        <dbReference type="Pfam" id="PF24906"/>
    </source>
</evidence>
<dbReference type="AlphaFoldDB" id="A0AAD5LMB4"/>
<dbReference type="Proteomes" id="UP001209570">
    <property type="component" value="Unassembled WGS sequence"/>
</dbReference>
<dbReference type="EMBL" id="JAKCXM010000080">
    <property type="protein sequence ID" value="KAJ0403522.1"/>
    <property type="molecule type" value="Genomic_DNA"/>
</dbReference>
<keyword evidence="3" id="KW-1185">Reference proteome</keyword>
<feature type="domain" description="WRKY19-like zinc finger" evidence="1">
    <location>
        <begin position="271"/>
        <end position="293"/>
    </location>
</feature>
<gene>
    <name evidence="2" type="ORF">P43SY_010065</name>
</gene>
<organism evidence="2 3">
    <name type="scientific">Pythium insidiosum</name>
    <name type="common">Pythiosis disease agent</name>
    <dbReference type="NCBI Taxonomy" id="114742"/>
    <lineage>
        <taxon>Eukaryota</taxon>
        <taxon>Sar</taxon>
        <taxon>Stramenopiles</taxon>
        <taxon>Oomycota</taxon>
        <taxon>Peronosporomycetes</taxon>
        <taxon>Pythiales</taxon>
        <taxon>Pythiaceae</taxon>
        <taxon>Pythium</taxon>
    </lineage>
</organism>
<dbReference type="Pfam" id="PF24906">
    <property type="entry name" value="Zf_WRKY19"/>
    <property type="match status" value="1"/>
</dbReference>
<proteinExistence type="predicted"/>
<evidence type="ECO:0000313" key="2">
    <source>
        <dbReference type="EMBL" id="KAJ0403522.1"/>
    </source>
</evidence>
<dbReference type="PANTHER" id="PTHR31827">
    <property type="entry name" value="EMB|CAB89363.1"/>
    <property type="match status" value="1"/>
</dbReference>
<protein>
    <recommendedName>
        <fullName evidence="1">WRKY19-like zinc finger domain-containing protein</fullName>
    </recommendedName>
</protein>